<keyword evidence="2" id="KW-1185">Reference proteome</keyword>
<comment type="caution">
    <text evidence="1">The sequence shown here is derived from an EMBL/GenBank/DDBJ whole genome shotgun (WGS) entry which is preliminary data.</text>
</comment>
<dbReference type="OrthoDB" id="4185032at2"/>
<evidence type="ECO:0000313" key="1">
    <source>
        <dbReference type="EMBL" id="MPY62930.1"/>
    </source>
</evidence>
<name>A0A5N8XU61_9ACTN</name>
<sequence length="238" mass="24959">MDRAVTDVFTEVASQPKPLLWYGLPHGYLQLDLDPPFERVVELINQVLGLPDELRDHVEQVVRFYTGVVGMLNAQNVLGCAMGLHPDESGGFASSVLTISVFPASGVNAKLVLASMAGTAADRPDEGMRPLELPCGTGFLAEKKRRTTAPGVPPEGKGTSLQGTVWQGTVAVTGAGASDIVVLQLVTPAVDMADSYRDVLLGVAHTLSFTDPALMAAAEGASALQDSASVDAIRNDFG</sequence>
<reference evidence="1 2" key="1">
    <citation type="submission" date="2019-07" db="EMBL/GenBank/DDBJ databases">
        <title>New species of Amycolatopsis and Streptomyces.</title>
        <authorList>
            <person name="Duangmal K."/>
            <person name="Teo W.F.A."/>
            <person name="Lipun K."/>
        </authorList>
    </citation>
    <scope>NUCLEOTIDE SEQUENCE [LARGE SCALE GENOMIC DNA]</scope>
    <source>
        <strain evidence="1 2">NBRC 106415</strain>
    </source>
</reference>
<gene>
    <name evidence="1" type="ORF">FNH08_38995</name>
</gene>
<proteinExistence type="predicted"/>
<organism evidence="1 2">
    <name type="scientific">Streptomyces spongiae</name>
    <dbReference type="NCBI Taxonomy" id="565072"/>
    <lineage>
        <taxon>Bacteria</taxon>
        <taxon>Bacillati</taxon>
        <taxon>Actinomycetota</taxon>
        <taxon>Actinomycetes</taxon>
        <taxon>Kitasatosporales</taxon>
        <taxon>Streptomycetaceae</taxon>
        <taxon>Streptomyces</taxon>
    </lineage>
</organism>
<dbReference type="EMBL" id="VJZC01000484">
    <property type="protein sequence ID" value="MPY62930.1"/>
    <property type="molecule type" value="Genomic_DNA"/>
</dbReference>
<protein>
    <submittedName>
        <fullName evidence="1">Uncharacterized protein</fullName>
    </submittedName>
</protein>
<dbReference type="AlphaFoldDB" id="A0A5N8XU61"/>
<accession>A0A5N8XU61</accession>
<dbReference type="Proteomes" id="UP000400924">
    <property type="component" value="Unassembled WGS sequence"/>
</dbReference>
<evidence type="ECO:0000313" key="2">
    <source>
        <dbReference type="Proteomes" id="UP000400924"/>
    </source>
</evidence>